<protein>
    <submittedName>
        <fullName evidence="1">Rad51b</fullName>
    </submittedName>
</protein>
<organism evidence="1">
    <name type="scientific">Arundo donax</name>
    <name type="common">Giant reed</name>
    <name type="synonym">Donax arundinaceus</name>
    <dbReference type="NCBI Taxonomy" id="35708"/>
    <lineage>
        <taxon>Eukaryota</taxon>
        <taxon>Viridiplantae</taxon>
        <taxon>Streptophyta</taxon>
        <taxon>Embryophyta</taxon>
        <taxon>Tracheophyta</taxon>
        <taxon>Spermatophyta</taxon>
        <taxon>Magnoliopsida</taxon>
        <taxon>Liliopsida</taxon>
        <taxon>Poales</taxon>
        <taxon>Poaceae</taxon>
        <taxon>PACMAD clade</taxon>
        <taxon>Arundinoideae</taxon>
        <taxon>Arundineae</taxon>
        <taxon>Arundo</taxon>
    </lineage>
</organism>
<accession>A0A0A9FWF2</accession>
<proteinExistence type="predicted"/>
<name>A0A0A9FWF2_ARUDO</name>
<sequence length="13" mass="1432">MGPSPSSSFRHLE</sequence>
<reference evidence="1" key="1">
    <citation type="submission" date="2014-09" db="EMBL/GenBank/DDBJ databases">
        <authorList>
            <person name="Magalhaes I.L.F."/>
            <person name="Oliveira U."/>
            <person name="Santos F.R."/>
            <person name="Vidigal T.H.D.A."/>
            <person name="Brescovit A.D."/>
            <person name="Santos A.J."/>
        </authorList>
    </citation>
    <scope>NUCLEOTIDE SEQUENCE</scope>
    <source>
        <tissue evidence="1">Shoot tissue taken approximately 20 cm above the soil surface</tissue>
    </source>
</reference>
<reference evidence="1" key="2">
    <citation type="journal article" date="2015" name="Data Brief">
        <title>Shoot transcriptome of the giant reed, Arundo donax.</title>
        <authorList>
            <person name="Barrero R.A."/>
            <person name="Guerrero F.D."/>
            <person name="Moolhuijzen P."/>
            <person name="Goolsby J.A."/>
            <person name="Tidwell J."/>
            <person name="Bellgard S.E."/>
            <person name="Bellgard M.I."/>
        </authorList>
    </citation>
    <scope>NUCLEOTIDE SEQUENCE</scope>
    <source>
        <tissue evidence="1">Shoot tissue taken approximately 20 cm above the soil surface</tissue>
    </source>
</reference>
<evidence type="ECO:0000313" key="1">
    <source>
        <dbReference type="EMBL" id="JAE14611.1"/>
    </source>
</evidence>
<dbReference type="EMBL" id="GBRH01183285">
    <property type="protein sequence ID" value="JAE14611.1"/>
    <property type="molecule type" value="Transcribed_RNA"/>
</dbReference>